<evidence type="ECO:0000313" key="9">
    <source>
        <dbReference type="EMBL" id="TGL60271.1"/>
    </source>
</evidence>
<dbReference type="InterPro" id="IPR010930">
    <property type="entry name" value="Flg_bb/hook_C_dom"/>
</dbReference>
<sequence length="637" mass="70922">MGSTFQGIEIGKRGLSAHQQAIQTTGHNISNADNKHYARQRVVMNSMDPIYEPALNRAEVAGQIGQGVKVAEIERVRDNFIDDRIIESSSLKDYWGKKNDYLYQVETVFNEPSGTTLRTLMDNFWSAWEDLSNYPEETAHRAVVQEKAEGLGSRMEDVFKKLTQLRDQANREIESKVNHLNTIAENIKSLNEKITKSQALGDNPNDLLDRRDELLQELAGMVDITIGRSDEDELMVFIGQQILVQGQKVHKIDLVGNPANDGLLDMKWQETGNPVLLRKGSIQALYEVRDNILVEKINQVDALAINAMDIINEIHKDGFGLNGKTNLTFFEERTLATNTFGEIDTDGDGINDKTSVFRVTGRTSIDPDRPIGISGTLRFLKPTPRGEEEVLVPYSKDDTLNAVIKRINRSETGVVAYMSHDNQLALKATTSKVDKKENFMIRHLEDSGELLVGLTGVLSASGSAGSFDYRKLGELNKFQANSQDVTLTPMYHPSAFFKMSAEVKNNPANIAAGRGKDVGGTGDYNTPHGHKDGTNALLIAAALREKPVMFDYSKTTDDFYNSLISKIGTEAREASQEYTTQSELMTELENMRQSVMGVNLDEEMANMVQFQQSYNAAARMISTMNDMLDTIINRLGG</sequence>
<comment type="caution">
    <text evidence="9">The sequence shown here is derived from an EMBL/GenBank/DDBJ whole genome shotgun (WGS) entry which is preliminary data.</text>
</comment>
<keyword evidence="9" id="KW-0969">Cilium</keyword>
<evidence type="ECO:0000259" key="8">
    <source>
        <dbReference type="Pfam" id="PF22638"/>
    </source>
</evidence>
<evidence type="ECO:0000256" key="1">
    <source>
        <dbReference type="ARBA" id="ARBA00004365"/>
    </source>
</evidence>
<feature type="domain" description="Flagellar basal-body/hook protein C-terminal" evidence="7">
    <location>
        <begin position="597"/>
        <end position="633"/>
    </location>
</feature>
<evidence type="ECO:0000256" key="3">
    <source>
        <dbReference type="ARBA" id="ARBA00009677"/>
    </source>
</evidence>
<comment type="subcellular location">
    <subcellularLocation>
        <location evidence="1">Bacterial flagellum</location>
    </subcellularLocation>
    <subcellularLocation>
        <location evidence="2">Secreted</location>
    </subcellularLocation>
</comment>
<evidence type="ECO:0000313" key="10">
    <source>
        <dbReference type="Proteomes" id="UP000297693"/>
    </source>
</evidence>
<protein>
    <recommendedName>
        <fullName evidence="4">Flagellar hook-associated protein 1</fullName>
    </recommendedName>
</protein>
<comment type="similarity">
    <text evidence="3">Belongs to the flagella basal body rod proteins family.</text>
</comment>
<dbReference type="InterPro" id="IPR053927">
    <property type="entry name" value="FlgK_helical"/>
</dbReference>
<evidence type="ECO:0000256" key="5">
    <source>
        <dbReference type="ARBA" id="ARBA00022525"/>
    </source>
</evidence>
<evidence type="ECO:0000259" key="7">
    <source>
        <dbReference type="Pfam" id="PF06429"/>
    </source>
</evidence>
<keyword evidence="9" id="KW-0282">Flagellum</keyword>
<gene>
    <name evidence="9" type="primary">flgK</name>
    <name evidence="9" type="ORF">EHQ58_07160</name>
</gene>
<name>A0A4R9K449_9LEPT</name>
<dbReference type="EMBL" id="RQGD01000022">
    <property type="protein sequence ID" value="TGL60271.1"/>
    <property type="molecule type" value="Genomic_DNA"/>
</dbReference>
<dbReference type="PRINTS" id="PR01005">
    <property type="entry name" value="FLGHOOKAP1"/>
</dbReference>
<dbReference type="GO" id="GO:0005198">
    <property type="term" value="F:structural molecule activity"/>
    <property type="evidence" value="ECO:0007669"/>
    <property type="project" value="InterPro"/>
</dbReference>
<dbReference type="SUPFAM" id="SSF64518">
    <property type="entry name" value="Phase 1 flagellin"/>
    <property type="match status" value="1"/>
</dbReference>
<proteinExistence type="inferred from homology"/>
<dbReference type="GO" id="GO:0009424">
    <property type="term" value="C:bacterial-type flagellum hook"/>
    <property type="evidence" value="ECO:0007669"/>
    <property type="project" value="InterPro"/>
</dbReference>
<keyword evidence="5" id="KW-0964">Secreted</keyword>
<feature type="domain" description="Flagellar hook-associated protein FlgK helical" evidence="8">
    <location>
        <begin position="103"/>
        <end position="330"/>
    </location>
</feature>
<evidence type="ECO:0000256" key="6">
    <source>
        <dbReference type="ARBA" id="ARBA00023143"/>
    </source>
</evidence>
<evidence type="ECO:0000256" key="4">
    <source>
        <dbReference type="ARBA" id="ARBA00016244"/>
    </source>
</evidence>
<keyword evidence="6" id="KW-0975">Bacterial flagellum</keyword>
<dbReference type="PANTHER" id="PTHR30033">
    <property type="entry name" value="FLAGELLAR HOOK-ASSOCIATED PROTEIN 1"/>
    <property type="match status" value="1"/>
</dbReference>
<evidence type="ECO:0000256" key="2">
    <source>
        <dbReference type="ARBA" id="ARBA00004613"/>
    </source>
</evidence>
<dbReference type="Pfam" id="PF22638">
    <property type="entry name" value="FlgK_D1"/>
    <property type="match status" value="1"/>
</dbReference>
<dbReference type="Proteomes" id="UP000297693">
    <property type="component" value="Unassembled WGS sequence"/>
</dbReference>
<dbReference type="OrthoDB" id="9802553at2"/>
<dbReference type="Pfam" id="PF07196">
    <property type="entry name" value="Flagellin_IN"/>
    <property type="match status" value="1"/>
</dbReference>
<dbReference type="InterPro" id="IPR010810">
    <property type="entry name" value="Flagellin_hook_IN_motif"/>
</dbReference>
<dbReference type="GO" id="GO:0044780">
    <property type="term" value="P:bacterial-type flagellum assembly"/>
    <property type="evidence" value="ECO:0007669"/>
    <property type="project" value="InterPro"/>
</dbReference>
<keyword evidence="9" id="KW-0966">Cell projection</keyword>
<accession>A0A4R9K449</accession>
<dbReference type="InterPro" id="IPR002371">
    <property type="entry name" value="FlgK"/>
</dbReference>
<dbReference type="Pfam" id="PF06429">
    <property type="entry name" value="Flg_bbr_C"/>
    <property type="match status" value="1"/>
</dbReference>
<keyword evidence="10" id="KW-1185">Reference proteome</keyword>
<reference evidence="9" key="1">
    <citation type="journal article" date="2019" name="PLoS Negl. Trop. Dis.">
        <title>Revisiting the worldwide diversity of Leptospira species in the environment.</title>
        <authorList>
            <person name="Vincent A.T."/>
            <person name="Schiettekatte O."/>
            <person name="Bourhy P."/>
            <person name="Veyrier F.J."/>
            <person name="Picardeau M."/>
        </authorList>
    </citation>
    <scope>NUCLEOTIDE SEQUENCE [LARGE SCALE GENOMIC DNA]</scope>
    <source>
        <strain evidence="9">201702476</strain>
    </source>
</reference>
<dbReference type="AlphaFoldDB" id="A0A4R9K449"/>
<organism evidence="9 10">
    <name type="scientific">Leptospira ognonensis</name>
    <dbReference type="NCBI Taxonomy" id="2484945"/>
    <lineage>
        <taxon>Bacteria</taxon>
        <taxon>Pseudomonadati</taxon>
        <taxon>Spirochaetota</taxon>
        <taxon>Spirochaetia</taxon>
        <taxon>Leptospirales</taxon>
        <taxon>Leptospiraceae</taxon>
        <taxon>Leptospira</taxon>
    </lineage>
</organism>
<dbReference type="RefSeq" id="WP_135623196.1">
    <property type="nucleotide sequence ID" value="NZ_RQGD01000022.1"/>
</dbReference>
<dbReference type="NCBIfam" id="TIGR02492">
    <property type="entry name" value="flgK_ends"/>
    <property type="match status" value="1"/>
</dbReference>
<dbReference type="GO" id="GO:0005576">
    <property type="term" value="C:extracellular region"/>
    <property type="evidence" value="ECO:0007669"/>
    <property type="project" value="UniProtKB-SubCell"/>
</dbReference>
<dbReference type="PANTHER" id="PTHR30033:SF1">
    <property type="entry name" value="FLAGELLAR HOOK-ASSOCIATED PROTEIN 1"/>
    <property type="match status" value="1"/>
</dbReference>